<dbReference type="EMBL" id="BAAAES010000007">
    <property type="protein sequence ID" value="GAA0663371.1"/>
    <property type="molecule type" value="Genomic_DNA"/>
</dbReference>
<organism evidence="1 2">
    <name type="scientific">Sphingomonas insulae</name>
    <dbReference type="NCBI Taxonomy" id="424800"/>
    <lineage>
        <taxon>Bacteria</taxon>
        <taxon>Pseudomonadati</taxon>
        <taxon>Pseudomonadota</taxon>
        <taxon>Alphaproteobacteria</taxon>
        <taxon>Sphingomonadales</taxon>
        <taxon>Sphingomonadaceae</taxon>
        <taxon>Sphingomonas</taxon>
    </lineage>
</organism>
<comment type="caution">
    <text evidence="1">The sequence shown here is derived from an EMBL/GenBank/DDBJ whole genome shotgun (WGS) entry which is preliminary data.</text>
</comment>
<dbReference type="Proteomes" id="UP001500238">
    <property type="component" value="Unassembled WGS sequence"/>
</dbReference>
<evidence type="ECO:0000313" key="1">
    <source>
        <dbReference type="EMBL" id="GAA0663371.1"/>
    </source>
</evidence>
<evidence type="ECO:0000313" key="2">
    <source>
        <dbReference type="Proteomes" id="UP001500238"/>
    </source>
</evidence>
<evidence type="ECO:0008006" key="3">
    <source>
        <dbReference type="Google" id="ProtNLM"/>
    </source>
</evidence>
<proteinExistence type="predicted"/>
<name>A0ABP3SW48_9SPHN</name>
<keyword evidence="2" id="KW-1185">Reference proteome</keyword>
<reference evidence="2" key="1">
    <citation type="journal article" date="2019" name="Int. J. Syst. Evol. Microbiol.">
        <title>The Global Catalogue of Microorganisms (GCM) 10K type strain sequencing project: providing services to taxonomists for standard genome sequencing and annotation.</title>
        <authorList>
            <consortium name="The Broad Institute Genomics Platform"/>
            <consortium name="The Broad Institute Genome Sequencing Center for Infectious Disease"/>
            <person name="Wu L."/>
            <person name="Ma J."/>
        </authorList>
    </citation>
    <scope>NUCLEOTIDE SEQUENCE [LARGE SCALE GENOMIC DNA]</scope>
    <source>
        <strain evidence="2">JCM 14603</strain>
    </source>
</reference>
<gene>
    <name evidence="1" type="ORF">GCM10009102_10610</name>
</gene>
<sequence>MRGMHSGDLIMDGDGRVSGMIAGDVVVRSGCDVRISGMVAGDVIVEPGASAWISGMVSGRVIDQGGRVRVSGMVRG</sequence>
<accession>A0ABP3SW48</accession>
<protein>
    <recommendedName>
        <fullName evidence="3">Polymer-forming cytoskeletal protein</fullName>
    </recommendedName>
</protein>
<dbReference type="RefSeq" id="WP_163960022.1">
    <property type="nucleotide sequence ID" value="NZ_JAASQQ010000002.1"/>
</dbReference>